<accession>A0A0H5QZ60</accession>
<proteinExistence type="predicted"/>
<organism evidence="1">
    <name type="scientific">Spongospora subterranea</name>
    <dbReference type="NCBI Taxonomy" id="70186"/>
    <lineage>
        <taxon>Eukaryota</taxon>
        <taxon>Sar</taxon>
        <taxon>Rhizaria</taxon>
        <taxon>Endomyxa</taxon>
        <taxon>Phytomyxea</taxon>
        <taxon>Plasmodiophorida</taxon>
        <taxon>Plasmodiophoridae</taxon>
        <taxon>Spongospora</taxon>
    </lineage>
</organism>
<name>A0A0H5QZ60_9EUKA</name>
<dbReference type="EMBL" id="HACM01006831">
    <property type="protein sequence ID" value="CRZ07273.1"/>
    <property type="molecule type" value="Transcribed_RNA"/>
</dbReference>
<evidence type="ECO:0000313" key="1">
    <source>
        <dbReference type="EMBL" id="CRZ07273.1"/>
    </source>
</evidence>
<sequence>MSLITHKSGLFFRPFLRPINGTLCGNRQFNMSNQASDLFVLTFDNVKSWSPAIPSAVDVDVESFKAAVNQGLLEKGGPGPVPADDKNLRAHPLLKQFFSALDLWYAFVRPSVDTRLQEGTLISFHSSGLMFLGTSRNQLELLDPIGSARGYFPIEFAFLVAGFYKKFINGEIRPIPGRFFSHTAVGNADESSLMTTIRPRLVNDRSQMMDLEQECEFNTFFVDDGASYCTILHSDISAHSNSPEFLNFETSNGFVWRMTVGKFIEIDNLWTDARCAVADQGSHMRFIGLNVISRYVHHIDYRMPNPRLWRRRSDLMDQ</sequence>
<dbReference type="AlphaFoldDB" id="A0A0H5QZ60"/>
<protein>
    <submittedName>
        <fullName evidence="1">Uncharacterized protein</fullName>
    </submittedName>
</protein>
<reference evidence="1" key="1">
    <citation type="submission" date="2015-04" db="EMBL/GenBank/DDBJ databases">
        <title>The genome sequence of the plant pathogenic Rhizarian Plasmodiophora brassicae reveals insights in its biotrophic life cycle and the origin of chitin synthesis.</title>
        <authorList>
            <person name="Schwelm A."/>
            <person name="Fogelqvist J."/>
            <person name="Knaust A."/>
            <person name="Julke S."/>
            <person name="Lilja T."/>
            <person name="Dhandapani V."/>
            <person name="Bonilla-Rosso G."/>
            <person name="Karlsson M."/>
            <person name="Shevchenko A."/>
            <person name="Choi S.R."/>
            <person name="Kim H.G."/>
            <person name="Park J.Y."/>
            <person name="Lim Y.P."/>
            <person name="Ludwig-Muller J."/>
            <person name="Dixelius C."/>
        </authorList>
    </citation>
    <scope>NUCLEOTIDE SEQUENCE</scope>
    <source>
        <tissue evidence="1">Potato root galls</tissue>
    </source>
</reference>